<gene>
    <name evidence="2" type="ORF">RMAR1173_LOCUS11765</name>
</gene>
<name>A0A7S2S6W5_9STRA</name>
<evidence type="ECO:0000313" key="2">
    <source>
        <dbReference type="EMBL" id="CAD9691386.1"/>
    </source>
</evidence>
<feature type="compositionally biased region" description="Gly residues" evidence="1">
    <location>
        <begin position="124"/>
        <end position="133"/>
    </location>
</feature>
<accession>A0A7S2S6W5</accession>
<feature type="region of interest" description="Disordered" evidence="1">
    <location>
        <begin position="119"/>
        <end position="141"/>
    </location>
</feature>
<sequence length="141" mass="14996">MAEAAGGTRRQCRCPLCGEMIIAASEEECVAHIQSCSGFRKYHPNHAAQPDFSSATQPAEAEDLWPTLYSIARDGGGVEELKVKQLRRIIELSGSTHGDCVEKVDLQQRCVEAATAYVQKEGGGDPGSQGGGSSDVNSGER</sequence>
<dbReference type="Gene3D" id="1.10.720.30">
    <property type="entry name" value="SAP domain"/>
    <property type="match status" value="1"/>
</dbReference>
<organism evidence="2">
    <name type="scientific">Rhizochromulina marina</name>
    <dbReference type="NCBI Taxonomy" id="1034831"/>
    <lineage>
        <taxon>Eukaryota</taxon>
        <taxon>Sar</taxon>
        <taxon>Stramenopiles</taxon>
        <taxon>Ochrophyta</taxon>
        <taxon>Dictyochophyceae</taxon>
        <taxon>Rhizochromulinales</taxon>
        <taxon>Rhizochromulina</taxon>
    </lineage>
</organism>
<dbReference type="EMBL" id="HBHJ01017763">
    <property type="protein sequence ID" value="CAD9691386.1"/>
    <property type="molecule type" value="Transcribed_RNA"/>
</dbReference>
<dbReference type="AlphaFoldDB" id="A0A7S2S6W5"/>
<protein>
    <submittedName>
        <fullName evidence="2">Uncharacterized protein</fullName>
    </submittedName>
</protein>
<dbReference type="InterPro" id="IPR036361">
    <property type="entry name" value="SAP_dom_sf"/>
</dbReference>
<proteinExistence type="predicted"/>
<reference evidence="2" key="1">
    <citation type="submission" date="2021-01" db="EMBL/GenBank/DDBJ databases">
        <authorList>
            <person name="Corre E."/>
            <person name="Pelletier E."/>
            <person name="Niang G."/>
            <person name="Scheremetjew M."/>
            <person name="Finn R."/>
            <person name="Kale V."/>
            <person name="Holt S."/>
            <person name="Cochrane G."/>
            <person name="Meng A."/>
            <person name="Brown T."/>
            <person name="Cohen L."/>
        </authorList>
    </citation>
    <scope>NUCLEOTIDE SEQUENCE</scope>
    <source>
        <strain evidence="2">CCMP1243</strain>
    </source>
</reference>
<evidence type="ECO:0000256" key="1">
    <source>
        <dbReference type="SAM" id="MobiDB-lite"/>
    </source>
</evidence>